<evidence type="ECO:0000313" key="2">
    <source>
        <dbReference type="Proteomes" id="UP000076532"/>
    </source>
</evidence>
<gene>
    <name evidence="1" type="ORF">FIBSPDRAFT_371049</name>
</gene>
<sequence>MSSPPMAMGRRSVKFVRGDLQILLSLAVGCQIIESIFCRAKGPDLARAYEKSISPAEILGQLRFDFESGRKTEARYGRMAWQKPVDLPDAGLLSHQLTYNTVQR</sequence>
<name>A0A167VF10_9AGAM</name>
<organism evidence="1 2">
    <name type="scientific">Athelia psychrophila</name>
    <dbReference type="NCBI Taxonomy" id="1759441"/>
    <lineage>
        <taxon>Eukaryota</taxon>
        <taxon>Fungi</taxon>
        <taxon>Dikarya</taxon>
        <taxon>Basidiomycota</taxon>
        <taxon>Agaricomycotina</taxon>
        <taxon>Agaricomycetes</taxon>
        <taxon>Agaricomycetidae</taxon>
        <taxon>Atheliales</taxon>
        <taxon>Atheliaceae</taxon>
        <taxon>Athelia</taxon>
    </lineage>
</organism>
<proteinExistence type="predicted"/>
<evidence type="ECO:0000313" key="1">
    <source>
        <dbReference type="EMBL" id="KZP04942.1"/>
    </source>
</evidence>
<accession>A0A167VF10</accession>
<dbReference type="Proteomes" id="UP000076532">
    <property type="component" value="Unassembled WGS sequence"/>
</dbReference>
<dbReference type="EMBL" id="KV417877">
    <property type="protein sequence ID" value="KZP04942.1"/>
    <property type="molecule type" value="Genomic_DNA"/>
</dbReference>
<keyword evidence="2" id="KW-1185">Reference proteome</keyword>
<dbReference type="AlphaFoldDB" id="A0A167VF10"/>
<protein>
    <submittedName>
        <fullName evidence="1">Uncharacterized protein</fullName>
    </submittedName>
</protein>
<reference evidence="1 2" key="1">
    <citation type="journal article" date="2016" name="Mol. Biol. Evol.">
        <title>Comparative Genomics of Early-Diverging Mushroom-Forming Fungi Provides Insights into the Origins of Lignocellulose Decay Capabilities.</title>
        <authorList>
            <person name="Nagy L.G."/>
            <person name="Riley R."/>
            <person name="Tritt A."/>
            <person name="Adam C."/>
            <person name="Daum C."/>
            <person name="Floudas D."/>
            <person name="Sun H."/>
            <person name="Yadav J.S."/>
            <person name="Pangilinan J."/>
            <person name="Larsson K.H."/>
            <person name="Matsuura K."/>
            <person name="Barry K."/>
            <person name="Labutti K."/>
            <person name="Kuo R."/>
            <person name="Ohm R.A."/>
            <person name="Bhattacharya S.S."/>
            <person name="Shirouzu T."/>
            <person name="Yoshinaga Y."/>
            <person name="Martin F.M."/>
            <person name="Grigoriev I.V."/>
            <person name="Hibbett D.S."/>
        </authorList>
    </citation>
    <scope>NUCLEOTIDE SEQUENCE [LARGE SCALE GENOMIC DNA]</scope>
    <source>
        <strain evidence="1 2">CBS 109695</strain>
    </source>
</reference>